<name>A0A812E835_ACAPH</name>
<keyword evidence="1" id="KW-0812">Transmembrane</keyword>
<feature type="transmembrane region" description="Helical" evidence="1">
    <location>
        <begin position="20"/>
        <end position="44"/>
    </location>
</feature>
<reference evidence="2" key="1">
    <citation type="submission" date="2021-01" db="EMBL/GenBank/DDBJ databases">
        <authorList>
            <person name="Li R."/>
            <person name="Bekaert M."/>
        </authorList>
    </citation>
    <scope>NUCLEOTIDE SEQUENCE</scope>
    <source>
        <strain evidence="2">Farmed</strain>
    </source>
</reference>
<keyword evidence="1" id="KW-0472">Membrane</keyword>
<comment type="caution">
    <text evidence="2">The sequence shown here is derived from an EMBL/GenBank/DDBJ whole genome shotgun (WGS) entry which is preliminary data.</text>
</comment>
<sequence length="314" mass="35627">MSWNSFSLVWLPTAAVSRSASFMVLFGAPSQVFFTLMIVTVLFFTHGTKVMFSFNSISSICARSVPNRHLTSTSAATFVFIFLSPVLALHDCIRFCLINMRVVIFHSQPGCIFRADVSTIFQQRRSARKQISGQESLRRVPFVSISAGPLHSYLFLIGASSLQLYSTVHRFPSKSARKSWSSMTYFSQMLHYCFHCYSSLAARLKHRTECRSPRFYTRSVQLRNCIHAENKSPSATIRLIAITWIVSGVSHTTNQTIRFPFHRTVLPSIFGTVLVQLHLSTTFLVTSLFRRGFQHFAHSLLQLLVVVCSLVTYK</sequence>
<evidence type="ECO:0000256" key="1">
    <source>
        <dbReference type="SAM" id="Phobius"/>
    </source>
</evidence>
<protein>
    <submittedName>
        <fullName evidence="2">Uncharacterized protein</fullName>
    </submittedName>
</protein>
<organism evidence="2 3">
    <name type="scientific">Acanthosepion pharaonis</name>
    <name type="common">Pharaoh cuttlefish</name>
    <name type="synonym">Sepia pharaonis</name>
    <dbReference type="NCBI Taxonomy" id="158019"/>
    <lineage>
        <taxon>Eukaryota</taxon>
        <taxon>Metazoa</taxon>
        <taxon>Spiralia</taxon>
        <taxon>Lophotrochozoa</taxon>
        <taxon>Mollusca</taxon>
        <taxon>Cephalopoda</taxon>
        <taxon>Coleoidea</taxon>
        <taxon>Decapodiformes</taxon>
        <taxon>Sepiida</taxon>
        <taxon>Sepiina</taxon>
        <taxon>Sepiidae</taxon>
        <taxon>Acanthosepion</taxon>
    </lineage>
</organism>
<dbReference type="Proteomes" id="UP000597762">
    <property type="component" value="Unassembled WGS sequence"/>
</dbReference>
<dbReference type="EMBL" id="CAHIKZ030004953">
    <property type="protein sequence ID" value="CAE1317675.1"/>
    <property type="molecule type" value="Genomic_DNA"/>
</dbReference>
<evidence type="ECO:0000313" key="2">
    <source>
        <dbReference type="EMBL" id="CAE1317675.1"/>
    </source>
</evidence>
<accession>A0A812E835</accession>
<gene>
    <name evidence="2" type="ORF">SPHA_68222</name>
</gene>
<keyword evidence="1" id="KW-1133">Transmembrane helix</keyword>
<keyword evidence="3" id="KW-1185">Reference proteome</keyword>
<feature type="transmembrane region" description="Helical" evidence="1">
    <location>
        <begin position="265"/>
        <end position="289"/>
    </location>
</feature>
<proteinExistence type="predicted"/>
<feature type="transmembrane region" description="Helical" evidence="1">
    <location>
        <begin position="295"/>
        <end position="313"/>
    </location>
</feature>
<dbReference type="AlphaFoldDB" id="A0A812E835"/>
<evidence type="ECO:0000313" key="3">
    <source>
        <dbReference type="Proteomes" id="UP000597762"/>
    </source>
</evidence>